<feature type="compositionally biased region" description="Low complexity" evidence="5">
    <location>
        <begin position="334"/>
        <end position="346"/>
    </location>
</feature>
<dbReference type="AlphaFoldDB" id="A0A0G4FR12"/>
<feature type="zinc finger region" description="C3H1-type" evidence="4">
    <location>
        <begin position="823"/>
        <end position="851"/>
    </location>
</feature>
<proteinExistence type="predicted"/>
<feature type="compositionally biased region" description="Low complexity" evidence="5">
    <location>
        <begin position="557"/>
        <end position="570"/>
    </location>
</feature>
<organism evidence="7">
    <name type="scientific">Chromera velia CCMP2878</name>
    <dbReference type="NCBI Taxonomy" id="1169474"/>
    <lineage>
        <taxon>Eukaryota</taxon>
        <taxon>Sar</taxon>
        <taxon>Alveolata</taxon>
        <taxon>Colpodellida</taxon>
        <taxon>Chromeraceae</taxon>
        <taxon>Chromera</taxon>
    </lineage>
</organism>
<feature type="compositionally biased region" description="Pro residues" evidence="5">
    <location>
        <begin position="486"/>
        <end position="510"/>
    </location>
</feature>
<gene>
    <name evidence="7" type="ORF">Cvel_432</name>
</gene>
<feature type="compositionally biased region" description="Basic and acidic residues" evidence="5">
    <location>
        <begin position="125"/>
        <end position="135"/>
    </location>
</feature>
<reference evidence="7" key="1">
    <citation type="submission" date="2014-11" db="EMBL/GenBank/DDBJ databases">
        <authorList>
            <person name="Otto D Thomas"/>
            <person name="Naeem Raeece"/>
        </authorList>
    </citation>
    <scope>NUCLEOTIDE SEQUENCE</scope>
</reference>
<evidence type="ECO:0000256" key="2">
    <source>
        <dbReference type="ARBA" id="ARBA00022771"/>
    </source>
</evidence>
<evidence type="ECO:0000259" key="6">
    <source>
        <dbReference type="PROSITE" id="PS50103"/>
    </source>
</evidence>
<evidence type="ECO:0000313" key="7">
    <source>
        <dbReference type="EMBL" id="CEM16661.1"/>
    </source>
</evidence>
<feature type="region of interest" description="Disordered" evidence="5">
    <location>
        <begin position="1159"/>
        <end position="1181"/>
    </location>
</feature>
<feature type="compositionally biased region" description="Basic and acidic residues" evidence="5">
    <location>
        <begin position="807"/>
        <end position="816"/>
    </location>
</feature>
<feature type="compositionally biased region" description="Basic and acidic residues" evidence="5">
    <location>
        <begin position="374"/>
        <end position="411"/>
    </location>
</feature>
<feature type="compositionally biased region" description="Acidic residues" evidence="5">
    <location>
        <begin position="75"/>
        <end position="84"/>
    </location>
</feature>
<feature type="compositionally biased region" description="Low complexity" evidence="5">
    <location>
        <begin position="997"/>
        <end position="1011"/>
    </location>
</feature>
<feature type="compositionally biased region" description="Low complexity" evidence="5">
    <location>
        <begin position="720"/>
        <end position="734"/>
    </location>
</feature>
<feature type="compositionally biased region" description="Pro residues" evidence="5">
    <location>
        <begin position="918"/>
        <end position="930"/>
    </location>
</feature>
<keyword evidence="1 4" id="KW-0479">Metal-binding</keyword>
<keyword evidence="2 4" id="KW-0863">Zinc-finger</keyword>
<feature type="domain" description="C3H1-type" evidence="6">
    <location>
        <begin position="823"/>
        <end position="851"/>
    </location>
</feature>
<feature type="compositionally biased region" description="Acidic residues" evidence="5">
    <location>
        <begin position="586"/>
        <end position="596"/>
    </location>
</feature>
<protein>
    <recommendedName>
        <fullName evidence="6">C3H1-type domain-containing protein</fullName>
    </recommendedName>
</protein>
<dbReference type="PROSITE" id="PS50103">
    <property type="entry name" value="ZF_C3H1"/>
    <property type="match status" value="1"/>
</dbReference>
<evidence type="ECO:0000256" key="1">
    <source>
        <dbReference type="ARBA" id="ARBA00022723"/>
    </source>
</evidence>
<accession>A0A0G4FR12</accession>
<feature type="compositionally biased region" description="Pro residues" evidence="5">
    <location>
        <begin position="980"/>
        <end position="995"/>
    </location>
</feature>
<feature type="compositionally biased region" description="Basic and acidic residues" evidence="5">
    <location>
        <begin position="423"/>
        <end position="437"/>
    </location>
</feature>
<feature type="compositionally biased region" description="Pro residues" evidence="5">
    <location>
        <begin position="939"/>
        <end position="965"/>
    </location>
</feature>
<feature type="region of interest" description="Disordered" evidence="5">
    <location>
        <begin position="915"/>
        <end position="1141"/>
    </location>
</feature>
<dbReference type="VEuPathDB" id="CryptoDB:Cvel_432"/>
<evidence type="ECO:0000256" key="3">
    <source>
        <dbReference type="ARBA" id="ARBA00022833"/>
    </source>
</evidence>
<feature type="compositionally biased region" description="Low complexity" evidence="5">
    <location>
        <begin position="772"/>
        <end position="781"/>
    </location>
</feature>
<feature type="compositionally biased region" description="Pro residues" evidence="5">
    <location>
        <begin position="787"/>
        <end position="802"/>
    </location>
</feature>
<feature type="compositionally biased region" description="Basic and acidic residues" evidence="5">
    <location>
        <begin position="1084"/>
        <end position="1098"/>
    </location>
</feature>
<dbReference type="InterPro" id="IPR036855">
    <property type="entry name" value="Znf_CCCH_sf"/>
</dbReference>
<keyword evidence="3 4" id="KW-0862">Zinc</keyword>
<feature type="compositionally biased region" description="Basic and acidic residues" evidence="5">
    <location>
        <begin position="210"/>
        <end position="332"/>
    </location>
</feature>
<dbReference type="EMBL" id="CDMZ01000551">
    <property type="protein sequence ID" value="CEM16661.1"/>
    <property type="molecule type" value="Genomic_DNA"/>
</dbReference>
<dbReference type="InterPro" id="IPR000571">
    <property type="entry name" value="Znf_CCCH"/>
</dbReference>
<evidence type="ECO:0000256" key="5">
    <source>
        <dbReference type="SAM" id="MobiDB-lite"/>
    </source>
</evidence>
<feature type="compositionally biased region" description="Pro residues" evidence="5">
    <location>
        <begin position="518"/>
        <end position="542"/>
    </location>
</feature>
<sequence length="1181" mass="128313">MSERWNPDVDGSPQSFHRDGGVLYDSPMSGNSRKQAVVLRPRPNAAGASGHFERHPSGSSRGVGALGRGDGQSDVVEEVIEDSSDGGRDNGRERGTRRSASRSLDRWAPPPEEDLGDGAPPPEEDGSRQKADKGLKRTRNALGVVSAPSSASGDLDGMDGDPPSSSRRGREDTPESRERGRGERDLRGRREKDSKEEDGGRKRSGKRRSSSRDRERNRERGRSRSRSHERDRERRHGGREREREREKERDSRDKGRRIPRDEMPRYAPPHEREREREKRQTDVGDGVDGHGGRERERDGGERGRSERDRDRERERDSRNGRRERDRGGRDEYSGAPGDAQADGPAPMRRPLILRPRATGDEEDGGGPPGGPGPERGDGFERDRDRGRSWSRDRDRDRGTRWDRGAPRRDGGEEWEQQRGGGGYRDRDRDRDRERERGGPQGERGPRGRRPLLLQRQSSFDLSDDGRSQDLSPRGGQRGGPVEPGGFPGPGPGFPGGPPQFAPDFRPPFMQPPHHFQQPYPPHGGMPRPPFPPYNNQWPPPEHFYPHQQNPYGPPPQQQWGPGPGNHQGPQRSTSPPPPQEGQETGGDGEEDPDETEGMTRFVPSFRRAPQQFDSPPGDQGGASPLPQPETGEGRGENGDVQKSTQETADPSAGDGGDDEEDAEPALSFVPRAVREEQLKLQVSQADSSAEQTAAAQQDSVDPQKRPQGMGPGDGEGGGPSFMPGPHSGYPPHDGQPGGDGPPLQGQGQGPMQRDGGPRPYFDGPPPEFQGQGPHPFHNMPPHFHPHMGPPPGPGGFNGPPPGSFMNRDPRDGPRVIRDHPIWTWRVEICREMKHKKNCEFGEYCKYAHNEDDRDFADHARRIFKQCGDLPEIFLYTFYPRLVDQGMIPPDAKRPRPPLGKRRFVRLPPPAPGFFDGGAPPPFGFPPPHGPPGVFDERMGPPPGGFFPPHGPGGPPMGPGMGPPPDQQWGEGPHQMRPGEGPGPGPFPGPEGPGPFPGGAFPPGETGGVVTPGPGGAGSVRSTERAMQESAGLGAFRGVSGGLEREDTAMGVEGDGDPEADAKALDAWLDGLYEDEEEGEGEGEGEGKAEGDDAEEGKVPKNLSQGEKKETETGGSSFPKAAGALNGGSLLGPSDFSKVKSSNEKRILHSLQALLSAACPHSQPLPPQIENGGVARFDPGRR</sequence>
<feature type="compositionally biased region" description="Gly residues" evidence="5">
    <location>
        <begin position="475"/>
        <end position="485"/>
    </location>
</feature>
<feature type="compositionally biased region" description="Basic and acidic residues" evidence="5">
    <location>
        <begin position="168"/>
        <end position="201"/>
    </location>
</feature>
<dbReference type="SUPFAM" id="SSF90229">
    <property type="entry name" value="CCCH zinc finger"/>
    <property type="match status" value="1"/>
</dbReference>
<feature type="compositionally biased region" description="Polar residues" evidence="5">
    <location>
        <begin position="680"/>
        <end position="700"/>
    </location>
</feature>
<feature type="compositionally biased region" description="Low complexity" evidence="5">
    <location>
        <begin position="741"/>
        <end position="752"/>
    </location>
</feature>
<feature type="compositionally biased region" description="Gly residues" evidence="5">
    <location>
        <begin position="709"/>
        <end position="719"/>
    </location>
</feature>
<evidence type="ECO:0000256" key="4">
    <source>
        <dbReference type="PROSITE-ProRule" id="PRU00723"/>
    </source>
</evidence>
<name>A0A0G4FR12_9ALVE</name>
<feature type="compositionally biased region" description="Basic and acidic residues" evidence="5">
    <location>
        <begin position="85"/>
        <end position="96"/>
    </location>
</feature>
<feature type="region of interest" description="Disordered" evidence="5">
    <location>
        <begin position="1"/>
        <end position="816"/>
    </location>
</feature>
<feature type="compositionally biased region" description="Acidic residues" evidence="5">
    <location>
        <begin position="1071"/>
        <end position="1083"/>
    </location>
</feature>
<dbReference type="GO" id="GO:0008270">
    <property type="term" value="F:zinc ion binding"/>
    <property type="evidence" value="ECO:0007669"/>
    <property type="project" value="UniProtKB-KW"/>
</dbReference>